<feature type="region of interest" description="Disordered" evidence="1">
    <location>
        <begin position="135"/>
        <end position="162"/>
    </location>
</feature>
<dbReference type="AlphaFoldDB" id="A0A5N5X2J1"/>
<evidence type="ECO:0000313" key="4">
    <source>
        <dbReference type="Proteomes" id="UP000326565"/>
    </source>
</evidence>
<feature type="compositionally biased region" description="Polar residues" evidence="1">
    <location>
        <begin position="283"/>
        <end position="293"/>
    </location>
</feature>
<dbReference type="PANTHER" id="PTHR43433:SF10">
    <property type="entry name" value="AB HYDROLASE-1 DOMAIN-CONTAINING PROTEIN"/>
    <property type="match status" value="1"/>
</dbReference>
<feature type="region of interest" description="Disordered" evidence="1">
    <location>
        <begin position="693"/>
        <end position="732"/>
    </location>
</feature>
<feature type="compositionally biased region" description="Low complexity" evidence="1">
    <location>
        <begin position="190"/>
        <end position="200"/>
    </location>
</feature>
<organism evidence="3 4">
    <name type="scientific">Aspergillus leporis</name>
    <dbReference type="NCBI Taxonomy" id="41062"/>
    <lineage>
        <taxon>Eukaryota</taxon>
        <taxon>Fungi</taxon>
        <taxon>Dikarya</taxon>
        <taxon>Ascomycota</taxon>
        <taxon>Pezizomycotina</taxon>
        <taxon>Eurotiomycetes</taxon>
        <taxon>Eurotiomycetidae</taxon>
        <taxon>Eurotiales</taxon>
        <taxon>Aspergillaceae</taxon>
        <taxon>Aspergillus</taxon>
        <taxon>Aspergillus subgen. Circumdati</taxon>
    </lineage>
</organism>
<keyword evidence="3" id="KW-0378">Hydrolase</keyword>
<feature type="compositionally biased region" description="Basic and acidic residues" evidence="1">
    <location>
        <begin position="454"/>
        <end position="470"/>
    </location>
</feature>
<dbReference type="Gene3D" id="3.40.50.1820">
    <property type="entry name" value="alpha/beta hydrolase"/>
    <property type="match status" value="1"/>
</dbReference>
<dbReference type="Proteomes" id="UP000326565">
    <property type="component" value="Unassembled WGS sequence"/>
</dbReference>
<feature type="region of interest" description="Disordered" evidence="1">
    <location>
        <begin position="226"/>
        <end position="249"/>
    </location>
</feature>
<feature type="compositionally biased region" description="Basic residues" evidence="1">
    <location>
        <begin position="27"/>
        <end position="36"/>
    </location>
</feature>
<dbReference type="InterPro" id="IPR050471">
    <property type="entry name" value="AB_hydrolase"/>
</dbReference>
<protein>
    <submittedName>
        <fullName evidence="3">Alpha/Beta hydrolase protein</fullName>
    </submittedName>
</protein>
<dbReference type="Pfam" id="PF00561">
    <property type="entry name" value="Abhydrolase_1"/>
    <property type="match status" value="1"/>
</dbReference>
<accession>A0A5N5X2J1</accession>
<dbReference type="PANTHER" id="PTHR43433">
    <property type="entry name" value="HYDROLASE, ALPHA/BETA FOLD FAMILY PROTEIN"/>
    <property type="match status" value="1"/>
</dbReference>
<dbReference type="EMBL" id="ML732200">
    <property type="protein sequence ID" value="KAB8075018.1"/>
    <property type="molecule type" value="Genomic_DNA"/>
</dbReference>
<feature type="domain" description="AB hydrolase-1" evidence="2">
    <location>
        <begin position="543"/>
        <end position="654"/>
    </location>
</feature>
<evidence type="ECO:0000313" key="3">
    <source>
        <dbReference type="EMBL" id="KAB8075018.1"/>
    </source>
</evidence>
<feature type="region of interest" description="Disordered" evidence="1">
    <location>
        <begin position="179"/>
        <end position="200"/>
    </location>
</feature>
<feature type="compositionally biased region" description="Low complexity" evidence="1">
    <location>
        <begin position="144"/>
        <end position="153"/>
    </location>
</feature>
<name>A0A5N5X2J1_9EURO</name>
<dbReference type="InterPro" id="IPR029058">
    <property type="entry name" value="AB_hydrolase_fold"/>
</dbReference>
<feature type="compositionally biased region" description="Basic residues" evidence="1">
    <location>
        <begin position="320"/>
        <end position="329"/>
    </location>
</feature>
<dbReference type="OrthoDB" id="435520at2759"/>
<feature type="compositionally biased region" description="Basic and acidic residues" evidence="1">
    <location>
        <begin position="336"/>
        <end position="369"/>
    </location>
</feature>
<reference evidence="3 4" key="1">
    <citation type="submission" date="2019-04" db="EMBL/GenBank/DDBJ databases">
        <title>Friends and foes A comparative genomics study of 23 Aspergillus species from section Flavi.</title>
        <authorList>
            <consortium name="DOE Joint Genome Institute"/>
            <person name="Kjaerbolling I."/>
            <person name="Vesth T."/>
            <person name="Frisvad J.C."/>
            <person name="Nybo J.L."/>
            <person name="Theobald S."/>
            <person name="Kildgaard S."/>
            <person name="Isbrandt T."/>
            <person name="Kuo A."/>
            <person name="Sato A."/>
            <person name="Lyhne E.K."/>
            <person name="Kogle M.E."/>
            <person name="Wiebenga A."/>
            <person name="Kun R.S."/>
            <person name="Lubbers R.J."/>
            <person name="Makela M.R."/>
            <person name="Barry K."/>
            <person name="Chovatia M."/>
            <person name="Clum A."/>
            <person name="Daum C."/>
            <person name="Haridas S."/>
            <person name="He G."/>
            <person name="LaButti K."/>
            <person name="Lipzen A."/>
            <person name="Mondo S."/>
            <person name="Riley R."/>
            <person name="Salamov A."/>
            <person name="Simmons B.A."/>
            <person name="Magnuson J.K."/>
            <person name="Henrissat B."/>
            <person name="Mortensen U.H."/>
            <person name="Larsen T.O."/>
            <person name="Devries R.P."/>
            <person name="Grigoriev I.V."/>
            <person name="Machida M."/>
            <person name="Baker S.E."/>
            <person name="Andersen M.R."/>
        </authorList>
    </citation>
    <scope>NUCLEOTIDE SEQUENCE [LARGE SCALE GENOMIC DNA]</scope>
    <source>
        <strain evidence="3 4">CBS 151.66</strain>
    </source>
</reference>
<feature type="compositionally biased region" description="Polar residues" evidence="1">
    <location>
        <begin position="376"/>
        <end position="392"/>
    </location>
</feature>
<feature type="region of interest" description="Disordered" evidence="1">
    <location>
        <begin position="1"/>
        <end position="47"/>
    </location>
</feature>
<feature type="compositionally biased region" description="Basic and acidic residues" evidence="1">
    <location>
        <begin position="264"/>
        <end position="282"/>
    </location>
</feature>
<dbReference type="GO" id="GO:0016787">
    <property type="term" value="F:hydrolase activity"/>
    <property type="evidence" value="ECO:0007669"/>
    <property type="project" value="UniProtKB-KW"/>
</dbReference>
<dbReference type="SUPFAM" id="SSF53474">
    <property type="entry name" value="alpha/beta-Hydrolases"/>
    <property type="match status" value="1"/>
</dbReference>
<sequence>MLTMDHPEDSAASTLGAPFQSSSSLLLRRRKSRSHSINRPPVDPASPEVITSLISSLSTISVPLQTHFDNVPCIDSDTDISLPASTSERRSAPGANRVYGYGVRNGSPQISEEASHSPFLHPDDAAAAPVIRMARAPPSPKSKTTTADASASSLRPTSKGSYTSSRAVYEANAFGMITAEPGPRLSTAPSIASTSSRKSLKSQFSLLKKSSREFTCDKDRQAERLRKTSSYNDSLRHNFPRSRTSVRSMHSIADVAENGRYSHSAKEAFREHEVDSPSEEHQSLQSARESVPSTPGGIGSGRIIPVRESSLRHSFSSSSKQRRSTRHSRYSSTASKDTKVDIDKGGEAEHVNKRIRELKDQQQRIKNELETDDSPDNVSTESPTKHSQSPQNPREVGDGKGQCNNGSSGAKEFDESAPAPAVMTSRSRSTTQNNPPLTSKASNVPTQSFASRQPFEKSDHIEKLRYRRSVEQSTSPRHHKRFPSGPVSPVHASAVDERPSSADSVDAAVLGYVSAPRLTQKVLHPTTGREIAYSEVGDPKGYVVLCCLGMGLTRYLMAFYDELARSLHLRLVTLDRPGVGESGPYVDEAGTPLGWPDDVAIVCNQLKVTKFSILAHSAGAIYALATALRIPQHIRGRIHLLAPWIPPSQLSSIGSQRTPIPTNAVPYSQRILRALPTSILKVANSSFMSATSASLTSSLPKSPRRTKRKATIKDSPNPAFADANGPQRIQPKIHPQGADVKALQVKTPQIPNGSGVKEISIGTGVAATASEERERQSDYDNRLTHKIWELATTNANPAVDLVVCLERRQPIGFRYVDITRNVVIHHGSRDTRVPVDNVRWLGQSMRRCEVRVLEGEGHGLMASATVMGNVLMEIAKEWEDWMTVVQGKRRGTIGTRSGIAIQT</sequence>
<evidence type="ECO:0000256" key="1">
    <source>
        <dbReference type="SAM" id="MobiDB-lite"/>
    </source>
</evidence>
<feature type="region of interest" description="Disordered" evidence="1">
    <location>
        <begin position="264"/>
        <end position="500"/>
    </location>
</feature>
<evidence type="ECO:0000259" key="2">
    <source>
        <dbReference type="Pfam" id="PF00561"/>
    </source>
</evidence>
<proteinExistence type="predicted"/>
<gene>
    <name evidence="3" type="ORF">BDV29DRAFT_172547</name>
</gene>
<keyword evidence="4" id="KW-1185">Reference proteome</keyword>
<feature type="compositionally biased region" description="Polar residues" evidence="1">
    <location>
        <begin position="424"/>
        <end position="451"/>
    </location>
</feature>
<dbReference type="InterPro" id="IPR000073">
    <property type="entry name" value="AB_hydrolase_1"/>
</dbReference>